<feature type="transmembrane region" description="Helical" evidence="9">
    <location>
        <begin position="333"/>
        <end position="356"/>
    </location>
</feature>
<evidence type="ECO:0000256" key="7">
    <source>
        <dbReference type="ARBA" id="ARBA00022989"/>
    </source>
</evidence>
<dbReference type="GO" id="GO:0042765">
    <property type="term" value="C:GPI-anchor transamidase complex"/>
    <property type="evidence" value="ECO:0007669"/>
    <property type="project" value="InterPro"/>
</dbReference>
<keyword evidence="8 9" id="KW-0472">Membrane</keyword>
<gene>
    <name evidence="10" type="ORF">AB675_396</name>
</gene>
<evidence type="ECO:0000256" key="1">
    <source>
        <dbReference type="ARBA" id="ARBA00004477"/>
    </source>
</evidence>
<reference evidence="10 11" key="1">
    <citation type="submission" date="2015-06" db="EMBL/GenBank/DDBJ databases">
        <title>Draft genome of the ant-associated black yeast Phialophora attae CBS 131958.</title>
        <authorList>
            <person name="Moreno L.F."/>
            <person name="Stielow B.J."/>
            <person name="de Hoog S."/>
            <person name="Vicente V.A."/>
            <person name="Weiss V.A."/>
            <person name="de Vries M."/>
            <person name="Cruz L.M."/>
            <person name="Souza E.M."/>
        </authorList>
    </citation>
    <scope>NUCLEOTIDE SEQUENCE [LARGE SCALE GENOMIC DNA]</scope>
    <source>
        <strain evidence="10 11">CBS 131958</strain>
    </source>
</reference>
<evidence type="ECO:0000256" key="2">
    <source>
        <dbReference type="ARBA" id="ARBA00004687"/>
    </source>
</evidence>
<keyword evidence="5 9" id="KW-0812">Transmembrane</keyword>
<feature type="transmembrane region" description="Helical" evidence="9">
    <location>
        <begin position="250"/>
        <end position="273"/>
    </location>
</feature>
<dbReference type="UniPathway" id="UPA00196"/>
<dbReference type="InterPro" id="IPR009600">
    <property type="entry name" value="PIG-U"/>
</dbReference>
<comment type="similarity">
    <text evidence="3">Belongs to the PIGU family.</text>
</comment>
<evidence type="ECO:0000313" key="10">
    <source>
        <dbReference type="EMBL" id="KPI45808.1"/>
    </source>
</evidence>
<feature type="transmembrane region" description="Helical" evidence="9">
    <location>
        <begin position="160"/>
        <end position="189"/>
    </location>
</feature>
<dbReference type="Proteomes" id="UP000038010">
    <property type="component" value="Unassembled WGS sequence"/>
</dbReference>
<evidence type="ECO:0000256" key="4">
    <source>
        <dbReference type="ARBA" id="ARBA00022502"/>
    </source>
</evidence>
<evidence type="ECO:0000256" key="3">
    <source>
        <dbReference type="ARBA" id="ARBA00010026"/>
    </source>
</evidence>
<feature type="transmembrane region" description="Helical" evidence="9">
    <location>
        <begin position="309"/>
        <end position="326"/>
    </location>
</feature>
<dbReference type="Pfam" id="PF06728">
    <property type="entry name" value="PIG-U"/>
    <property type="match status" value="1"/>
</dbReference>
<feature type="transmembrane region" description="Helical" evidence="9">
    <location>
        <begin position="201"/>
        <end position="223"/>
    </location>
</feature>
<evidence type="ECO:0000256" key="6">
    <source>
        <dbReference type="ARBA" id="ARBA00022824"/>
    </source>
</evidence>
<dbReference type="STRING" id="1664694.A0A0N0NS38"/>
<dbReference type="PANTHER" id="PTHR13121">
    <property type="entry name" value="GPI TRANSAMIDASE COMPONENT PIG-U"/>
    <property type="match status" value="1"/>
</dbReference>
<feature type="transmembrane region" description="Helical" evidence="9">
    <location>
        <begin position="362"/>
        <end position="387"/>
    </location>
</feature>
<keyword evidence="7 9" id="KW-1133">Transmembrane helix</keyword>
<evidence type="ECO:0000256" key="8">
    <source>
        <dbReference type="ARBA" id="ARBA00023136"/>
    </source>
</evidence>
<dbReference type="PANTHER" id="PTHR13121:SF0">
    <property type="entry name" value="PHOSPHATIDYLINOSITOL GLYCAN ANCHOR BIOSYNTHESIS CLASS U PROTEIN"/>
    <property type="match status" value="1"/>
</dbReference>
<keyword evidence="6" id="KW-0256">Endoplasmic reticulum</keyword>
<accession>A0A0N0NS38</accession>
<dbReference type="OrthoDB" id="549017at2759"/>
<dbReference type="GO" id="GO:0006506">
    <property type="term" value="P:GPI anchor biosynthetic process"/>
    <property type="evidence" value="ECO:0007669"/>
    <property type="project" value="UniProtKB-UniPathway"/>
</dbReference>
<evidence type="ECO:0000313" key="11">
    <source>
        <dbReference type="Proteomes" id="UP000038010"/>
    </source>
</evidence>
<evidence type="ECO:0000256" key="5">
    <source>
        <dbReference type="ARBA" id="ARBA00022692"/>
    </source>
</evidence>
<comment type="subcellular location">
    <subcellularLocation>
        <location evidence="1">Endoplasmic reticulum membrane</location>
        <topology evidence="1">Multi-pass membrane protein</topology>
    </subcellularLocation>
</comment>
<comment type="caution">
    <text evidence="10">The sequence shown here is derived from an EMBL/GenBank/DDBJ whole genome shotgun (WGS) entry which is preliminary data.</text>
</comment>
<name>A0A0N0NS38_9EURO</name>
<organism evidence="10 11">
    <name type="scientific">Cyphellophora attinorum</name>
    <dbReference type="NCBI Taxonomy" id="1664694"/>
    <lineage>
        <taxon>Eukaryota</taxon>
        <taxon>Fungi</taxon>
        <taxon>Dikarya</taxon>
        <taxon>Ascomycota</taxon>
        <taxon>Pezizomycotina</taxon>
        <taxon>Eurotiomycetes</taxon>
        <taxon>Chaetothyriomycetidae</taxon>
        <taxon>Chaetothyriales</taxon>
        <taxon>Cyphellophoraceae</taxon>
        <taxon>Cyphellophora</taxon>
    </lineage>
</organism>
<dbReference type="GeneID" id="28735938"/>
<keyword evidence="4" id="KW-0337">GPI-anchor biosynthesis</keyword>
<dbReference type="AlphaFoldDB" id="A0A0N0NS38"/>
<feature type="transmembrane region" description="Helical" evidence="9">
    <location>
        <begin position="74"/>
        <end position="97"/>
    </location>
</feature>
<sequence>MPMELNAKVLGFFAGAAALRLGVFLLFPDLADVLSSQVELSTPVSSFKTLKEGLFLYDRGVSPYDGGVFHQAPLLLPIFSLFPSSLLFTILDLWSAFQLGHLAHDLQLSSPRFKRLDGSVIAAAYLFNPFTVMSCLGRSTTVLGNAAIVQAVLSAQQGDALQSIFALALAAYQTMYPALLLPPIVLFMAHSTGGKSLSVTLWANCVGCFTAALLILIISTVFITGNISEFVKSCYGFQLTVPDLTPNIGLWWYFFIEMFDPFRSFFIGVFWLHMACYTGGMTLRLQKEPLFVITSLLGLFAIFKPYPNIADVALFLGFLPMYQHIIPLTRYTFIAGAIIMYSALLGPAFHYLWIYAGSGNANFFYAITLVWSLGLTILVGDTLFAVLRDEWEVERPEMKGKVVRRI</sequence>
<dbReference type="GO" id="GO:0016255">
    <property type="term" value="P:attachment of GPI anchor to protein"/>
    <property type="evidence" value="ECO:0007669"/>
    <property type="project" value="InterPro"/>
</dbReference>
<dbReference type="RefSeq" id="XP_018005771.1">
    <property type="nucleotide sequence ID" value="XM_018144069.1"/>
</dbReference>
<proteinExistence type="inferred from homology"/>
<dbReference type="VEuPathDB" id="FungiDB:AB675_396"/>
<comment type="pathway">
    <text evidence="2">Glycolipid biosynthesis; glycosylphosphatidylinositol-anchor biosynthesis.</text>
</comment>
<evidence type="ECO:0000256" key="9">
    <source>
        <dbReference type="SAM" id="Phobius"/>
    </source>
</evidence>
<dbReference type="EMBL" id="LFJN01000001">
    <property type="protein sequence ID" value="KPI45808.1"/>
    <property type="molecule type" value="Genomic_DNA"/>
</dbReference>
<keyword evidence="11" id="KW-1185">Reference proteome</keyword>
<protein>
    <submittedName>
        <fullName evidence="10">Phosphatidylinositol glycan anchor biosynthesis class U protein</fullName>
    </submittedName>
</protein>